<evidence type="ECO:0000313" key="11">
    <source>
        <dbReference type="Proteomes" id="UP000631421"/>
    </source>
</evidence>
<feature type="domain" description="DNA methylase adenine-specific" evidence="8">
    <location>
        <begin position="158"/>
        <end position="477"/>
    </location>
</feature>
<dbReference type="GO" id="GO:0009007">
    <property type="term" value="F:site-specific DNA-methyltransferase (adenine-specific) activity"/>
    <property type="evidence" value="ECO:0007669"/>
    <property type="project" value="UniProtKB-EC"/>
</dbReference>
<dbReference type="Gene3D" id="1.20.1260.30">
    <property type="match status" value="1"/>
</dbReference>
<keyword evidence="11" id="KW-1185">Reference proteome</keyword>
<dbReference type="PROSITE" id="PS00092">
    <property type="entry name" value="N6_MTASE"/>
    <property type="match status" value="1"/>
</dbReference>
<dbReference type="GO" id="GO:0009307">
    <property type="term" value="P:DNA restriction-modification system"/>
    <property type="evidence" value="ECO:0007669"/>
    <property type="project" value="UniProtKB-KW"/>
</dbReference>
<keyword evidence="5" id="KW-0949">S-adenosyl-L-methionine</keyword>
<organism evidence="10 11">
    <name type="scientific">Pseudanabaena cinerea FACHB-1277</name>
    <dbReference type="NCBI Taxonomy" id="2949581"/>
    <lineage>
        <taxon>Bacteria</taxon>
        <taxon>Bacillati</taxon>
        <taxon>Cyanobacteriota</taxon>
        <taxon>Cyanophyceae</taxon>
        <taxon>Pseudanabaenales</taxon>
        <taxon>Pseudanabaenaceae</taxon>
        <taxon>Pseudanabaena</taxon>
        <taxon>Pseudanabaena cinerea</taxon>
    </lineage>
</organism>
<feature type="domain" description="N6 adenine-specific DNA methyltransferase N-terminal" evidence="9">
    <location>
        <begin position="15"/>
        <end position="146"/>
    </location>
</feature>
<dbReference type="InterPro" id="IPR052916">
    <property type="entry name" value="Type-I_RE_MTase_Subunit"/>
</dbReference>
<dbReference type="PANTHER" id="PTHR42998">
    <property type="entry name" value="TYPE I RESTRICTION ENZYME HINDVIIP M PROTEIN-RELATED"/>
    <property type="match status" value="1"/>
</dbReference>
<keyword evidence="4" id="KW-0808">Transferase</keyword>
<comment type="similarity">
    <text evidence="1">Belongs to the N(4)/N(6)-methyltransferase family.</text>
</comment>
<dbReference type="EC" id="2.1.1.72" evidence="2"/>
<reference evidence="10" key="1">
    <citation type="journal article" date="2015" name="ISME J.">
        <title>Draft Genome Sequence of Streptomyces incarnatus NRRL8089, which Produces the Nucleoside Antibiotic Sinefungin.</title>
        <authorList>
            <person name="Oshima K."/>
            <person name="Hattori M."/>
            <person name="Shimizu H."/>
            <person name="Fukuda K."/>
            <person name="Nemoto M."/>
            <person name="Inagaki K."/>
            <person name="Tamura T."/>
        </authorList>
    </citation>
    <scope>NUCLEOTIDE SEQUENCE</scope>
    <source>
        <strain evidence="10">FACHB-1277</strain>
    </source>
</reference>
<evidence type="ECO:0000256" key="3">
    <source>
        <dbReference type="ARBA" id="ARBA00022603"/>
    </source>
</evidence>
<dbReference type="EMBL" id="JACJPY010000003">
    <property type="protein sequence ID" value="MBD2148792.1"/>
    <property type="molecule type" value="Genomic_DNA"/>
</dbReference>
<evidence type="ECO:0000259" key="8">
    <source>
        <dbReference type="Pfam" id="PF02384"/>
    </source>
</evidence>
<dbReference type="Pfam" id="PF02384">
    <property type="entry name" value="N6_Mtase"/>
    <property type="match status" value="1"/>
</dbReference>
<dbReference type="InterPro" id="IPR029063">
    <property type="entry name" value="SAM-dependent_MTases_sf"/>
</dbReference>
<gene>
    <name evidence="10" type="ORF">H6F44_01420</name>
</gene>
<evidence type="ECO:0000313" key="10">
    <source>
        <dbReference type="EMBL" id="MBD2148792.1"/>
    </source>
</evidence>
<comment type="caution">
    <text evidence="10">The sequence shown here is derived from an EMBL/GenBank/DDBJ whole genome shotgun (WGS) entry which is preliminary data.</text>
</comment>
<dbReference type="PANTHER" id="PTHR42998:SF1">
    <property type="entry name" value="TYPE I RESTRICTION ENZYME HINDI METHYLASE SUBUNIT"/>
    <property type="match status" value="1"/>
</dbReference>
<dbReference type="PRINTS" id="PR00507">
    <property type="entry name" value="N12N6MTFRASE"/>
</dbReference>
<evidence type="ECO:0000256" key="7">
    <source>
        <dbReference type="ARBA" id="ARBA00047942"/>
    </source>
</evidence>
<dbReference type="InterPro" id="IPR002052">
    <property type="entry name" value="DNA_methylase_N6_adenine_CS"/>
</dbReference>
<dbReference type="Pfam" id="PF12161">
    <property type="entry name" value="HsdM_N"/>
    <property type="match status" value="1"/>
</dbReference>
<dbReference type="AlphaFoldDB" id="A0A926Z4P7"/>
<dbReference type="GO" id="GO:0003677">
    <property type="term" value="F:DNA binding"/>
    <property type="evidence" value="ECO:0007669"/>
    <property type="project" value="InterPro"/>
</dbReference>
<dbReference type="SUPFAM" id="SSF53335">
    <property type="entry name" value="S-adenosyl-L-methionine-dependent methyltransferases"/>
    <property type="match status" value="1"/>
</dbReference>
<name>A0A926Z4P7_9CYAN</name>
<dbReference type="InterPro" id="IPR038333">
    <property type="entry name" value="T1MK-like_N_sf"/>
</dbReference>
<evidence type="ECO:0000256" key="5">
    <source>
        <dbReference type="ARBA" id="ARBA00022691"/>
    </source>
</evidence>
<dbReference type="RefSeq" id="WP_190349136.1">
    <property type="nucleotide sequence ID" value="NZ_JACJPY010000003.1"/>
</dbReference>
<accession>A0A926Z4P7</accession>
<comment type="catalytic activity">
    <reaction evidence="7">
        <text>a 2'-deoxyadenosine in DNA + S-adenosyl-L-methionine = an N(6)-methyl-2'-deoxyadenosine in DNA + S-adenosyl-L-homocysteine + H(+)</text>
        <dbReference type="Rhea" id="RHEA:15197"/>
        <dbReference type="Rhea" id="RHEA-COMP:12418"/>
        <dbReference type="Rhea" id="RHEA-COMP:12419"/>
        <dbReference type="ChEBI" id="CHEBI:15378"/>
        <dbReference type="ChEBI" id="CHEBI:57856"/>
        <dbReference type="ChEBI" id="CHEBI:59789"/>
        <dbReference type="ChEBI" id="CHEBI:90615"/>
        <dbReference type="ChEBI" id="CHEBI:90616"/>
        <dbReference type="EC" id="2.1.1.72"/>
    </reaction>
</comment>
<sequence length="524" mass="58710">MAELTAKQNNSESFEQKLWKTADKLRKNIDAAEYKHIVLGLIFLKYISDAFEVLHQKLIAGEGDYAGAEPEDRDEYSAENVFFVPVEARWSYLQGQAKQPDIGKTVDLAMEAIERENAKRLKGILPKVYGQQKLDQKSLGGLIDLIGSITLGDAEAQAQDVLGRVYEYFLGQFALAEGKKGGQFYTPESIVRLLVEILEPYNGRVFDPCCGSGGMFVQSEKFVQNHQGRLDNLSIYGQESNETTYKLCRMNLALRGIDGSNIKWNPEGSFLNDAHKDLKADFVIANPPFNDSDWGGDLLQNDGRWQYGKPPQGSANFAWVQHFLYHLSPTGSAGFVLSNGSLSSNTSGEGDIRKALVVQDLVDCIVMLPTQLFYNTGIPACLWFLSRYKNGNKNRDRKGEVLFIDASELGYMVNRSSRAFTEDEIKRIADTYHEWKKSGGSYRDIKGFCKSASLADIEKHNFVLTPGRYVGIPDEVEDDVSFEDRMSALTMALGEQMREGQLLDEEIKKQLAKVGFVVSDRQII</sequence>
<dbReference type="InterPro" id="IPR022749">
    <property type="entry name" value="D12N6_MeTrfase_N"/>
</dbReference>
<proteinExistence type="inferred from homology"/>
<dbReference type="GO" id="GO:0008170">
    <property type="term" value="F:N-methyltransferase activity"/>
    <property type="evidence" value="ECO:0007669"/>
    <property type="project" value="InterPro"/>
</dbReference>
<evidence type="ECO:0000259" key="9">
    <source>
        <dbReference type="Pfam" id="PF12161"/>
    </source>
</evidence>
<keyword evidence="6" id="KW-0680">Restriction system</keyword>
<dbReference type="GO" id="GO:0032259">
    <property type="term" value="P:methylation"/>
    <property type="evidence" value="ECO:0007669"/>
    <property type="project" value="UniProtKB-KW"/>
</dbReference>
<evidence type="ECO:0000256" key="1">
    <source>
        <dbReference type="ARBA" id="ARBA00006594"/>
    </source>
</evidence>
<reference evidence="10" key="2">
    <citation type="submission" date="2020-08" db="EMBL/GenBank/DDBJ databases">
        <authorList>
            <person name="Chen M."/>
            <person name="Teng W."/>
            <person name="Zhao L."/>
            <person name="Hu C."/>
            <person name="Zhou Y."/>
            <person name="Han B."/>
            <person name="Song L."/>
            <person name="Shu W."/>
        </authorList>
    </citation>
    <scope>NUCLEOTIDE SEQUENCE</scope>
    <source>
        <strain evidence="10">FACHB-1277</strain>
    </source>
</reference>
<dbReference type="InterPro" id="IPR003356">
    <property type="entry name" value="DNA_methylase_A-5"/>
</dbReference>
<dbReference type="Proteomes" id="UP000631421">
    <property type="component" value="Unassembled WGS sequence"/>
</dbReference>
<keyword evidence="3 10" id="KW-0489">Methyltransferase</keyword>
<evidence type="ECO:0000256" key="4">
    <source>
        <dbReference type="ARBA" id="ARBA00022679"/>
    </source>
</evidence>
<evidence type="ECO:0000256" key="6">
    <source>
        <dbReference type="ARBA" id="ARBA00022747"/>
    </source>
</evidence>
<dbReference type="Gene3D" id="3.40.50.150">
    <property type="entry name" value="Vaccinia Virus protein VP39"/>
    <property type="match status" value="1"/>
</dbReference>
<evidence type="ECO:0000256" key="2">
    <source>
        <dbReference type="ARBA" id="ARBA00011900"/>
    </source>
</evidence>
<protein>
    <recommendedName>
        <fullName evidence="2">site-specific DNA-methyltransferase (adenine-specific)</fullName>
        <ecNumber evidence="2">2.1.1.72</ecNumber>
    </recommendedName>
</protein>